<reference evidence="1 2" key="1">
    <citation type="journal article" date="2017" name="Genome Announc.">
        <title>Complete Genome Sequences of Two Acetylene-Fermenting Pelobacter acetylenicus Strains.</title>
        <authorList>
            <person name="Sutton J.M."/>
            <person name="Baesman S.M."/>
            <person name="Fierst J.L."/>
            <person name="Poret-Peterson A.T."/>
            <person name="Oremland R.S."/>
            <person name="Dunlap D.S."/>
            <person name="Akob D.M."/>
        </authorList>
    </citation>
    <scope>NUCLEOTIDE SEQUENCE [LARGE SCALE GENOMIC DNA]</scope>
    <source>
        <strain evidence="1 2">DSM 3247</strain>
    </source>
</reference>
<dbReference type="AlphaFoldDB" id="A0A1L3GFU5"/>
<keyword evidence="2" id="KW-1185">Reference proteome</keyword>
<protein>
    <submittedName>
        <fullName evidence="1">Exonuclease</fullName>
    </submittedName>
</protein>
<accession>A0A1L3GFU5</accession>
<organism evidence="1 2">
    <name type="scientific">Syntrophotalea acetylenica</name>
    <name type="common">Pelobacter acetylenicus</name>
    <dbReference type="NCBI Taxonomy" id="29542"/>
    <lineage>
        <taxon>Bacteria</taxon>
        <taxon>Pseudomonadati</taxon>
        <taxon>Thermodesulfobacteriota</taxon>
        <taxon>Desulfuromonadia</taxon>
        <taxon>Desulfuromonadales</taxon>
        <taxon>Syntrophotaleaceae</taxon>
        <taxon>Syntrophotalea</taxon>
    </lineage>
</organism>
<dbReference type="Proteomes" id="UP000182264">
    <property type="component" value="Chromosome"/>
</dbReference>
<keyword evidence="1" id="KW-0540">Nuclease</keyword>
<dbReference type="GO" id="GO:0004527">
    <property type="term" value="F:exonuclease activity"/>
    <property type="evidence" value="ECO:0007669"/>
    <property type="project" value="UniProtKB-KW"/>
</dbReference>
<dbReference type="GO" id="GO:0006310">
    <property type="term" value="P:DNA recombination"/>
    <property type="evidence" value="ECO:0007669"/>
    <property type="project" value="InterPro"/>
</dbReference>
<dbReference type="Pfam" id="PF04381">
    <property type="entry name" value="RdgC"/>
    <property type="match status" value="1"/>
</dbReference>
<keyword evidence="1" id="KW-0378">Hydrolase</keyword>
<dbReference type="EMBL" id="CP015518">
    <property type="protein sequence ID" value="APG24548.1"/>
    <property type="molecule type" value="Genomic_DNA"/>
</dbReference>
<dbReference type="InterPro" id="IPR007476">
    <property type="entry name" value="RdgC"/>
</dbReference>
<dbReference type="RefSeq" id="WP_072286390.1">
    <property type="nucleotide sequence ID" value="NZ_CP015455.1"/>
</dbReference>
<dbReference type="STRING" id="29542.A6070_14180"/>
<gene>
    <name evidence="1" type="ORF">A7E75_05540</name>
</gene>
<sequence>MGLLSNTVSICQFNVVGETPPEDFIEWAGRCLAGQAFQSIEGSSEEQSVGWVHLDDFESCDFTSPEAYARDHYLTFSLRRDRRRIPGGLLKAHLERAEQKFLADHPGLQRVPKNKREELREAVRGTLLSRTLPSPATFDAVWDTRNGRLTLTTLNGQVIELFENLFKTSFEGLRLVAVHPMARAEAVLDESLKPAFQNLNRAVNDAVLDQIRDNLWLGWDFLRWLVDRTLHSGSEYRVSQPGPALDGEGFTAYLNDRLVLSGGNDEGTQKITVAGPQDHFDETLAALETGKDIGEGTLYLEKGELQWKLTLKGELFQFGGYRCPAVKLEKDALTDESSERLAVFFERMYVLEEGLQLFDSLLRAFLEARLSEQWCPPLTEPPAVG</sequence>
<proteinExistence type="predicted"/>
<dbReference type="OrthoDB" id="9793997at2"/>
<evidence type="ECO:0000313" key="1">
    <source>
        <dbReference type="EMBL" id="APG24548.1"/>
    </source>
</evidence>
<name>A0A1L3GFU5_SYNAC</name>
<dbReference type="KEGG" id="pace:A6070_14180"/>
<keyword evidence="1" id="KW-0269">Exonuclease</keyword>
<evidence type="ECO:0000313" key="2">
    <source>
        <dbReference type="Proteomes" id="UP000182264"/>
    </source>
</evidence>